<proteinExistence type="predicted"/>
<dbReference type="InterPro" id="IPR018379">
    <property type="entry name" value="BEN_domain"/>
</dbReference>
<evidence type="ECO:0000256" key="2">
    <source>
        <dbReference type="ARBA" id="ARBA00022491"/>
    </source>
</evidence>
<keyword evidence="3" id="KW-0805">Transcription regulation</keyword>
<dbReference type="AlphaFoldDB" id="A0A6P6K0U5"/>
<keyword evidence="6" id="KW-0175">Coiled coil</keyword>
<keyword evidence="4" id="KW-0804">Transcription</keyword>
<evidence type="ECO:0000256" key="4">
    <source>
        <dbReference type="ARBA" id="ARBA00023163"/>
    </source>
</evidence>
<protein>
    <submittedName>
        <fullName evidence="9">Uncharacterized protein LOC113048253</fullName>
    </submittedName>
    <submittedName>
        <fullName evidence="10">Uncharacterized protein LOC113076343</fullName>
    </submittedName>
    <submittedName>
        <fullName evidence="11">Uncharacterized protein LOC113095471</fullName>
    </submittedName>
</protein>
<dbReference type="OrthoDB" id="8186171at2759"/>
<dbReference type="GeneID" id="113048253"/>
<evidence type="ECO:0000256" key="3">
    <source>
        <dbReference type="ARBA" id="ARBA00023015"/>
    </source>
</evidence>
<evidence type="ECO:0000313" key="10">
    <source>
        <dbReference type="RefSeq" id="XP_026104757.1"/>
    </source>
</evidence>
<keyword evidence="8" id="KW-1185">Reference proteome</keyword>
<dbReference type="InterPro" id="IPR037496">
    <property type="entry name" value="BEND6-like"/>
</dbReference>
<keyword evidence="5" id="KW-0539">Nucleus</keyword>
<dbReference type="GO" id="GO:0045746">
    <property type="term" value="P:negative regulation of Notch signaling pathway"/>
    <property type="evidence" value="ECO:0007669"/>
    <property type="project" value="InterPro"/>
</dbReference>
<feature type="coiled-coil region" evidence="6">
    <location>
        <begin position="132"/>
        <end position="199"/>
    </location>
</feature>
<dbReference type="GO" id="GO:0045666">
    <property type="term" value="P:positive regulation of neuron differentiation"/>
    <property type="evidence" value="ECO:0007669"/>
    <property type="project" value="InterPro"/>
</dbReference>
<evidence type="ECO:0000313" key="11">
    <source>
        <dbReference type="RefSeq" id="XP_026116793.1"/>
    </source>
</evidence>
<evidence type="ECO:0000256" key="6">
    <source>
        <dbReference type="SAM" id="Coils"/>
    </source>
</evidence>
<evidence type="ECO:0000256" key="1">
    <source>
        <dbReference type="ARBA" id="ARBA00004123"/>
    </source>
</evidence>
<dbReference type="SMART" id="SM01025">
    <property type="entry name" value="BEN"/>
    <property type="match status" value="1"/>
</dbReference>
<evidence type="ECO:0000313" key="8">
    <source>
        <dbReference type="Proteomes" id="UP000515129"/>
    </source>
</evidence>
<dbReference type="RefSeq" id="XP_026104757.1">
    <property type="nucleotide sequence ID" value="XM_026248972.1"/>
</dbReference>
<dbReference type="GO" id="GO:0003677">
    <property type="term" value="F:DNA binding"/>
    <property type="evidence" value="ECO:0007669"/>
    <property type="project" value="InterPro"/>
</dbReference>
<evidence type="ECO:0000259" key="7">
    <source>
        <dbReference type="PROSITE" id="PS51457"/>
    </source>
</evidence>
<keyword evidence="2" id="KW-0678">Repressor</keyword>
<dbReference type="KEGG" id="caua:113076343"/>
<dbReference type="Gene3D" id="1.10.10.2590">
    <property type="entry name" value="BEN domain"/>
    <property type="match status" value="1"/>
</dbReference>
<dbReference type="PROSITE" id="PS51457">
    <property type="entry name" value="BEN"/>
    <property type="match status" value="1"/>
</dbReference>
<dbReference type="GO" id="GO:0005634">
    <property type="term" value="C:nucleus"/>
    <property type="evidence" value="ECO:0007669"/>
    <property type="project" value="UniProtKB-SubCell"/>
</dbReference>
<gene>
    <name evidence="9" type="primary">LOC113048253</name>
    <name evidence="10" type="synonym">LOC113076343</name>
    <name evidence="11" type="synonym">LOC113095471</name>
</gene>
<reference evidence="9 10" key="1">
    <citation type="submission" date="2025-04" db="UniProtKB">
        <authorList>
            <consortium name="RefSeq"/>
        </authorList>
    </citation>
    <scope>IDENTIFICATION</scope>
    <source>
        <strain evidence="9 10">Wakin</strain>
        <tissue evidence="9 10">Muscle</tissue>
    </source>
</reference>
<dbReference type="PANTHER" id="PTHR35346">
    <property type="entry name" value="BEN DOMAIN-CONTAINING PROTEIN 6"/>
    <property type="match status" value="1"/>
</dbReference>
<comment type="subcellular location">
    <subcellularLocation>
        <location evidence="1">Nucleus</location>
    </subcellularLocation>
</comment>
<name>A0A6P6K0U5_CARAU</name>
<dbReference type="Pfam" id="PF10523">
    <property type="entry name" value="BEN"/>
    <property type="match status" value="1"/>
</dbReference>
<dbReference type="RefSeq" id="XP_026116793.1">
    <property type="nucleotide sequence ID" value="XM_026261008.1"/>
</dbReference>
<dbReference type="KEGG" id="caua:113048253"/>
<dbReference type="PANTHER" id="PTHR35346:SF1">
    <property type="entry name" value="BEN DOMAIN-CONTAINING PROTEIN 6"/>
    <property type="match status" value="1"/>
</dbReference>
<dbReference type="Proteomes" id="UP000515129">
    <property type="component" value="Chromosome 3"/>
</dbReference>
<evidence type="ECO:0000313" key="9">
    <source>
        <dbReference type="RefSeq" id="XP_026065739.1"/>
    </source>
</evidence>
<dbReference type="KEGG" id="caua:113095471"/>
<dbReference type="RefSeq" id="XP_026065739.1">
    <property type="nucleotide sequence ID" value="XM_026209954.1"/>
</dbReference>
<sequence length="360" mass="41319">MAFAIYYFKDKSVEVGKTDWMSTEDQQNCSKIITQCPTLEDEDDGWMSVKWEKGRKKKNCPALFPAKVLMFGDNYSDLCQKREQFIKGEDIWKQTLRRKTKPNSWLMEDVEEEENEQPKKKQKCKKTTCTPKEAADQMIENLKKELMAKQTSFQSAIENEFSSDEDILERNWSKVQQQMKELKRENRRLKEDNIKEILDAMRELPTVVTKLKEVIGQITLQTSPTASTSATPSTSVDSASVSPQVLSDDMVFLMPGCDVKVPKRKLNSLRTANPSVYIGDLAVLVYGRETLSHSSLTGRQSGAHKDVESKPRLDSTKLDAIFDHALSKFPDITMQDVRRIIRKKCNNENYIKRATTKKPI</sequence>
<accession>A0A6P6K0U5</accession>
<feature type="domain" description="BEN" evidence="7">
    <location>
        <begin position="256"/>
        <end position="352"/>
    </location>
</feature>
<evidence type="ECO:0000256" key="5">
    <source>
        <dbReference type="ARBA" id="ARBA00023242"/>
    </source>
</evidence>
<organism evidence="8 9">
    <name type="scientific">Carassius auratus</name>
    <name type="common">Goldfish</name>
    <dbReference type="NCBI Taxonomy" id="7957"/>
    <lineage>
        <taxon>Eukaryota</taxon>
        <taxon>Metazoa</taxon>
        <taxon>Chordata</taxon>
        <taxon>Craniata</taxon>
        <taxon>Vertebrata</taxon>
        <taxon>Euteleostomi</taxon>
        <taxon>Actinopterygii</taxon>
        <taxon>Neopterygii</taxon>
        <taxon>Teleostei</taxon>
        <taxon>Ostariophysi</taxon>
        <taxon>Cypriniformes</taxon>
        <taxon>Cyprinidae</taxon>
        <taxon>Cyprininae</taxon>
        <taxon>Carassius</taxon>
    </lineage>
</organism>
<dbReference type="GO" id="GO:0003714">
    <property type="term" value="F:transcription corepressor activity"/>
    <property type="evidence" value="ECO:0007669"/>
    <property type="project" value="InterPro"/>
</dbReference>